<evidence type="ECO:0000313" key="2">
    <source>
        <dbReference type="Proteomes" id="UP000827872"/>
    </source>
</evidence>
<protein>
    <submittedName>
        <fullName evidence="1">Uncharacterized protein</fullName>
    </submittedName>
</protein>
<name>A0ACB8FWA2_9SAUR</name>
<proteinExistence type="predicted"/>
<gene>
    <name evidence="1" type="ORF">K3G42_021221</name>
</gene>
<dbReference type="Proteomes" id="UP000827872">
    <property type="component" value="Linkage Group LG11"/>
</dbReference>
<dbReference type="EMBL" id="CM037624">
    <property type="protein sequence ID" value="KAH8011277.1"/>
    <property type="molecule type" value="Genomic_DNA"/>
</dbReference>
<evidence type="ECO:0000313" key="1">
    <source>
        <dbReference type="EMBL" id="KAH8011277.1"/>
    </source>
</evidence>
<sequence>MVTNVTITIEKRDNLNPMCYFKDLLIPFKGMINQSIARLVKPHMNAKFSAPFHLLYSFKCVRDTLALSEMQNRKKRPLHYQLSFCSGGKKVSLNKPINPNLQMSAHFRRRKRNIRGCCQQNANKYTPYRSYCQCKTCSV</sequence>
<keyword evidence="2" id="KW-1185">Reference proteome</keyword>
<reference evidence="1" key="1">
    <citation type="submission" date="2021-08" db="EMBL/GenBank/DDBJ databases">
        <title>The first chromosome-level gecko genome reveals the dynamic sex chromosomes of Neotropical dwarf geckos (Sphaerodactylidae: Sphaerodactylus).</title>
        <authorList>
            <person name="Pinto B.J."/>
            <person name="Keating S.E."/>
            <person name="Gamble T."/>
        </authorList>
    </citation>
    <scope>NUCLEOTIDE SEQUENCE</scope>
    <source>
        <strain evidence="1">TG3544</strain>
    </source>
</reference>
<organism evidence="1 2">
    <name type="scientific">Sphaerodactylus townsendi</name>
    <dbReference type="NCBI Taxonomy" id="933632"/>
    <lineage>
        <taxon>Eukaryota</taxon>
        <taxon>Metazoa</taxon>
        <taxon>Chordata</taxon>
        <taxon>Craniata</taxon>
        <taxon>Vertebrata</taxon>
        <taxon>Euteleostomi</taxon>
        <taxon>Lepidosauria</taxon>
        <taxon>Squamata</taxon>
        <taxon>Bifurcata</taxon>
        <taxon>Gekkota</taxon>
        <taxon>Sphaerodactylidae</taxon>
        <taxon>Sphaerodactylus</taxon>
    </lineage>
</organism>
<comment type="caution">
    <text evidence="1">The sequence shown here is derived from an EMBL/GenBank/DDBJ whole genome shotgun (WGS) entry which is preliminary data.</text>
</comment>
<accession>A0ACB8FWA2</accession>